<dbReference type="RefSeq" id="WP_369600909.1">
    <property type="nucleotide sequence ID" value="NZ_CP154858.1"/>
</dbReference>
<sequence length="521" mass="59533">MNNTLIRALENPAVYPHPAEAVQRVETHISWVLLTGTHAYKIKKPMDFGFLNFTTLEARRYYCEEEVRLNRRTAPELYECIVSFCGTPESPVIHEGIRDDAFEYGIRMKQFRPDEVLDEVPIDHPDMPRWMDELADTLAALHASASVADGSVSFGDPDEVWAPVQQNFEQISPLLQDDQERRRLENIAAWARDTFERLAPLMAGRKARGFVRECHGDVHLGNVACVDNHIRLFDCIEFNESFRWTDTWCDLAFLLMDLEDRGRDDLASRVLNRYLEQTGDYEGLQLLAFYKSYRAMVRCKIALLTLANPELGPDSRRELEVRYTNYIELAERYMQLPKRFCIAMCGLSGSGKSTVSGELLETMHAIRIRSDVERKRLFGLSPRDNSQAAGKNIYTPEATQRTYDRVAELAGQVLDCGYPVIADATYLRRAERATIEQVAEDRAVPFVLVRCTAPEALIEKWLTERKARGEDPAEADVDVFRKQKTAMEALSEEENRHCLSVDTQDLKAIHVLAERLGVQFG</sequence>
<reference evidence="2" key="1">
    <citation type="submission" date="2024-05" db="EMBL/GenBank/DDBJ databases">
        <title>Genome sequencing of novel strain.</title>
        <authorList>
            <person name="Ganbat D."/>
            <person name="Ganbat S."/>
            <person name="Lee S.-J."/>
        </authorList>
    </citation>
    <scope>NUCLEOTIDE SEQUENCE</scope>
    <source>
        <strain evidence="2">SMD15-11</strain>
    </source>
</reference>
<dbReference type="KEGG" id="tcd:AAIA72_13900"/>
<accession>A0AB39UVP0</accession>
<dbReference type="PANTHER" id="PTHR43883">
    <property type="entry name" value="SLR0207 PROTEIN"/>
    <property type="match status" value="1"/>
</dbReference>
<evidence type="ECO:0000259" key="1">
    <source>
        <dbReference type="Pfam" id="PF01636"/>
    </source>
</evidence>
<name>A0AB39UVP0_9GAMM</name>
<dbReference type="Pfam" id="PF01636">
    <property type="entry name" value="APH"/>
    <property type="match status" value="1"/>
</dbReference>
<gene>
    <name evidence="2" type="ORF">AAIA72_13900</name>
</gene>
<dbReference type="Gene3D" id="3.90.1200.10">
    <property type="match status" value="1"/>
</dbReference>
<dbReference type="AlphaFoldDB" id="A0AB39UVP0"/>
<dbReference type="InterPro" id="IPR052732">
    <property type="entry name" value="Cell-binding_unc_protein"/>
</dbReference>
<dbReference type="InterPro" id="IPR027417">
    <property type="entry name" value="P-loop_NTPase"/>
</dbReference>
<proteinExistence type="predicted"/>
<dbReference type="SUPFAM" id="SSF52540">
    <property type="entry name" value="P-loop containing nucleoside triphosphate hydrolases"/>
    <property type="match status" value="1"/>
</dbReference>
<dbReference type="Pfam" id="PF13671">
    <property type="entry name" value="AAA_33"/>
    <property type="match status" value="1"/>
</dbReference>
<dbReference type="InterPro" id="IPR011009">
    <property type="entry name" value="Kinase-like_dom_sf"/>
</dbReference>
<dbReference type="PANTHER" id="PTHR43883:SF1">
    <property type="entry name" value="GLUCONOKINASE"/>
    <property type="match status" value="1"/>
</dbReference>
<evidence type="ECO:0000313" key="2">
    <source>
        <dbReference type="EMBL" id="XDT71885.1"/>
    </source>
</evidence>
<dbReference type="Gene3D" id="3.40.50.300">
    <property type="entry name" value="P-loop containing nucleotide triphosphate hydrolases"/>
    <property type="match status" value="1"/>
</dbReference>
<organism evidence="2">
    <name type="scientific">Thermohahella caldifontis</name>
    <dbReference type="NCBI Taxonomy" id="3142973"/>
    <lineage>
        <taxon>Bacteria</taxon>
        <taxon>Pseudomonadati</taxon>
        <taxon>Pseudomonadota</taxon>
        <taxon>Gammaproteobacteria</taxon>
        <taxon>Oceanospirillales</taxon>
        <taxon>Hahellaceae</taxon>
        <taxon>Thermohahella</taxon>
    </lineage>
</organism>
<dbReference type="InterPro" id="IPR002575">
    <property type="entry name" value="Aminoglycoside_PTrfase"/>
</dbReference>
<dbReference type="EMBL" id="CP154858">
    <property type="protein sequence ID" value="XDT71885.1"/>
    <property type="molecule type" value="Genomic_DNA"/>
</dbReference>
<feature type="domain" description="Aminoglycoside phosphotransferase" evidence="1">
    <location>
        <begin position="89"/>
        <end position="286"/>
    </location>
</feature>
<protein>
    <submittedName>
        <fullName evidence="2">AAA family ATPase</fullName>
    </submittedName>
</protein>
<dbReference type="SUPFAM" id="SSF56112">
    <property type="entry name" value="Protein kinase-like (PK-like)"/>
    <property type="match status" value="1"/>
</dbReference>